<evidence type="ECO:0000313" key="4">
    <source>
        <dbReference type="Proteomes" id="UP000265520"/>
    </source>
</evidence>
<gene>
    <name evidence="3" type="ORF">A2U01_0004163</name>
</gene>
<protein>
    <submittedName>
        <fullName evidence="3">Flavonol sulfotransferase-like protein</fullName>
    </submittedName>
</protein>
<name>A0A392MAU6_9FABA</name>
<dbReference type="PANTHER" id="PTHR37610">
    <property type="entry name" value="CCHC-TYPE DOMAIN-CONTAINING PROTEIN"/>
    <property type="match status" value="1"/>
</dbReference>
<evidence type="ECO:0000256" key="1">
    <source>
        <dbReference type="SAM" id="MobiDB-lite"/>
    </source>
</evidence>
<accession>A0A392MAU6</accession>
<organism evidence="3 4">
    <name type="scientific">Trifolium medium</name>
    <dbReference type="NCBI Taxonomy" id="97028"/>
    <lineage>
        <taxon>Eukaryota</taxon>
        <taxon>Viridiplantae</taxon>
        <taxon>Streptophyta</taxon>
        <taxon>Embryophyta</taxon>
        <taxon>Tracheophyta</taxon>
        <taxon>Spermatophyta</taxon>
        <taxon>Magnoliopsida</taxon>
        <taxon>eudicotyledons</taxon>
        <taxon>Gunneridae</taxon>
        <taxon>Pentapetalae</taxon>
        <taxon>rosids</taxon>
        <taxon>fabids</taxon>
        <taxon>Fabales</taxon>
        <taxon>Fabaceae</taxon>
        <taxon>Papilionoideae</taxon>
        <taxon>50 kb inversion clade</taxon>
        <taxon>NPAAA clade</taxon>
        <taxon>Hologalegina</taxon>
        <taxon>IRL clade</taxon>
        <taxon>Trifolieae</taxon>
        <taxon>Trifolium</taxon>
    </lineage>
</organism>
<feature type="compositionally biased region" description="Low complexity" evidence="1">
    <location>
        <begin position="201"/>
        <end position="213"/>
    </location>
</feature>
<feature type="region of interest" description="Disordered" evidence="1">
    <location>
        <begin position="201"/>
        <end position="229"/>
    </location>
</feature>
<keyword evidence="4" id="KW-1185">Reference proteome</keyword>
<feature type="domain" description="Retrotransposon gag" evidence="2">
    <location>
        <begin position="40"/>
        <end position="148"/>
    </location>
</feature>
<keyword evidence="3" id="KW-0808">Transferase</keyword>
<dbReference type="InterPro" id="IPR005162">
    <property type="entry name" value="Retrotrans_gag_dom"/>
</dbReference>
<proteinExistence type="predicted"/>
<dbReference type="PANTHER" id="PTHR37610:SF55">
    <property type="entry name" value="RETROTRANSPOSON COPIA-LIKE N-TERMINAL DOMAIN-CONTAINING PROTEIN"/>
    <property type="match status" value="1"/>
</dbReference>
<evidence type="ECO:0000313" key="3">
    <source>
        <dbReference type="EMBL" id="MCH83344.1"/>
    </source>
</evidence>
<dbReference type="Pfam" id="PF03732">
    <property type="entry name" value="Retrotrans_gag"/>
    <property type="match status" value="1"/>
</dbReference>
<dbReference type="Proteomes" id="UP000265520">
    <property type="component" value="Unassembled WGS sequence"/>
</dbReference>
<evidence type="ECO:0000259" key="2">
    <source>
        <dbReference type="Pfam" id="PF03732"/>
    </source>
</evidence>
<reference evidence="3 4" key="1">
    <citation type="journal article" date="2018" name="Front. Plant Sci.">
        <title>Red Clover (Trifolium pratense) and Zigzag Clover (T. medium) - A Picture of Genomic Similarities and Differences.</title>
        <authorList>
            <person name="Dluhosova J."/>
            <person name="Istvanek J."/>
            <person name="Nedelnik J."/>
            <person name="Repkova J."/>
        </authorList>
    </citation>
    <scope>NUCLEOTIDE SEQUENCE [LARGE SCALE GENOMIC DNA]</scope>
    <source>
        <strain evidence="4">cv. 10/8</strain>
        <tissue evidence="3">Leaf</tissue>
    </source>
</reference>
<dbReference type="EMBL" id="LXQA010005026">
    <property type="protein sequence ID" value="MCH83344.1"/>
    <property type="molecule type" value="Genomic_DNA"/>
</dbReference>
<comment type="caution">
    <text evidence="3">The sequence shown here is derived from an EMBL/GenBank/DDBJ whole genome shotgun (WGS) entry which is preliminary data.</text>
</comment>
<dbReference type="GO" id="GO:0016740">
    <property type="term" value="F:transferase activity"/>
    <property type="evidence" value="ECO:0007669"/>
    <property type="project" value="UniProtKB-KW"/>
</dbReference>
<sequence>MTVALRSKHKLHFINGALPRPHDDDRDSIAWDRCNTMIMSWISNSVDPEISQSILWMDTTSEIWKELKERFYQGDVFRISDIQEEIYTLRQGDSSISAYYTKMKKLWQELDNFRPIPEIFCLENCQAIVKMKEYRDSDQVIRFLKGLNDQYSVVRSQIMLMEPLPNIGKVYSLLVQQERQSLLVFDESKLLAANGYSSQGNGNQNYGRGSNSYRGKGNGGRKPSYGRGKGKGNKLCTHCGMTNHIIDDCFQKHGFPPHMQRGGAVNNCITVEVKRIQNQLLMRRIMVTWIQASYTLLQISTRLYWLFFKILQQMCHLIA</sequence>
<dbReference type="AlphaFoldDB" id="A0A392MAU6"/>